<dbReference type="SUPFAM" id="SSF161084">
    <property type="entry name" value="MAPEG domain-like"/>
    <property type="match status" value="1"/>
</dbReference>
<dbReference type="PANTHER" id="PTHR35814">
    <property type="match status" value="1"/>
</dbReference>
<evidence type="ECO:0000256" key="3">
    <source>
        <dbReference type="ARBA" id="ARBA00022989"/>
    </source>
</evidence>
<proteinExistence type="predicted"/>
<feature type="transmembrane region" description="Helical" evidence="5">
    <location>
        <begin position="105"/>
        <end position="129"/>
    </location>
</feature>
<reference evidence="6 7" key="1">
    <citation type="submission" date="2023-10" db="EMBL/GenBank/DDBJ databases">
        <title>Complete genome sequence of a Sphingomonadaceae bacterium.</title>
        <authorList>
            <person name="Yan C."/>
        </authorList>
    </citation>
    <scope>NUCLEOTIDE SEQUENCE [LARGE SCALE GENOMIC DNA]</scope>
    <source>
        <strain evidence="6 7">SCSIO 66989</strain>
    </source>
</reference>
<comment type="subcellular location">
    <subcellularLocation>
        <location evidence="1">Membrane</location>
    </subcellularLocation>
</comment>
<evidence type="ECO:0000256" key="1">
    <source>
        <dbReference type="ARBA" id="ARBA00004370"/>
    </source>
</evidence>
<gene>
    <name evidence="6" type="ORF">RB602_12775</name>
</gene>
<dbReference type="RefSeq" id="WP_317080978.1">
    <property type="nucleotide sequence ID" value="NZ_CP136594.1"/>
</dbReference>
<keyword evidence="2 5" id="KW-0812">Transmembrane</keyword>
<protein>
    <submittedName>
        <fullName evidence="6">MAPEG family protein</fullName>
    </submittedName>
</protein>
<evidence type="ECO:0000256" key="5">
    <source>
        <dbReference type="SAM" id="Phobius"/>
    </source>
</evidence>
<dbReference type="EMBL" id="CP136594">
    <property type="protein sequence ID" value="WOE74710.1"/>
    <property type="molecule type" value="Genomic_DNA"/>
</dbReference>
<keyword evidence="4 5" id="KW-0472">Membrane</keyword>
<name>A0AA97F920_9SPHN</name>
<feature type="transmembrane region" description="Helical" evidence="5">
    <location>
        <begin position="53"/>
        <end position="70"/>
    </location>
</feature>
<feature type="transmembrane region" description="Helical" evidence="5">
    <location>
        <begin position="6"/>
        <end position="23"/>
    </location>
</feature>
<dbReference type="Gene3D" id="1.20.120.550">
    <property type="entry name" value="Membrane associated eicosanoid/glutathione metabolism-like domain"/>
    <property type="match status" value="1"/>
</dbReference>
<evidence type="ECO:0000313" key="7">
    <source>
        <dbReference type="Proteomes" id="UP001302429"/>
    </source>
</evidence>
<sequence length="132" mass="14090">MDIPITLTMAASAGLITFWLAAWTDIVRIREKVNVGDGGNDNLLRRMRAQANFIEYTPFVLFLIAALELAGHGSTLLWSLGGIYMAGRVAHGIGMSGGKVEIGRVVGTIVTFLVLLALTVYAGAVVMGFTPH</sequence>
<accession>A0AA97F920</accession>
<keyword evidence="3 5" id="KW-1133">Transmembrane helix</keyword>
<evidence type="ECO:0000313" key="6">
    <source>
        <dbReference type="EMBL" id="WOE74710.1"/>
    </source>
</evidence>
<dbReference type="AlphaFoldDB" id="A0AA97F920"/>
<dbReference type="KEGG" id="acoa:RB602_12775"/>
<dbReference type="Proteomes" id="UP001302429">
    <property type="component" value="Chromosome"/>
</dbReference>
<evidence type="ECO:0000256" key="4">
    <source>
        <dbReference type="ARBA" id="ARBA00023136"/>
    </source>
</evidence>
<keyword evidence="7" id="KW-1185">Reference proteome</keyword>
<dbReference type="GO" id="GO:0016020">
    <property type="term" value="C:membrane"/>
    <property type="evidence" value="ECO:0007669"/>
    <property type="project" value="UniProtKB-SubCell"/>
</dbReference>
<evidence type="ECO:0000256" key="2">
    <source>
        <dbReference type="ARBA" id="ARBA00022692"/>
    </source>
</evidence>
<feature type="transmembrane region" description="Helical" evidence="5">
    <location>
        <begin position="76"/>
        <end position="93"/>
    </location>
</feature>
<dbReference type="InterPro" id="IPR023352">
    <property type="entry name" value="MAPEG-like_dom_sf"/>
</dbReference>
<dbReference type="InterPro" id="IPR001129">
    <property type="entry name" value="Membr-assoc_MAPEG"/>
</dbReference>
<dbReference type="Pfam" id="PF01124">
    <property type="entry name" value="MAPEG"/>
    <property type="match status" value="1"/>
</dbReference>
<dbReference type="PANTHER" id="PTHR35814:SF1">
    <property type="entry name" value="GLUTATHIONE S-TRANSFERASE-RELATED"/>
    <property type="match status" value="1"/>
</dbReference>
<organism evidence="6 7">
    <name type="scientific">Alterisphingorhabdus coralli</name>
    <dbReference type="NCBI Taxonomy" id="3071408"/>
    <lineage>
        <taxon>Bacteria</taxon>
        <taxon>Pseudomonadati</taxon>
        <taxon>Pseudomonadota</taxon>
        <taxon>Alphaproteobacteria</taxon>
        <taxon>Sphingomonadales</taxon>
        <taxon>Sphingomonadaceae</taxon>
        <taxon>Alterisphingorhabdus (ex Yan et al. 2024)</taxon>
    </lineage>
</organism>